<dbReference type="PANTHER" id="PTHR10903:SF184">
    <property type="entry name" value="GTP-BINDING PROTEIN A"/>
    <property type="match status" value="1"/>
</dbReference>
<sequence length="916" mass="104280">MWPQSLDNCIQKLPDGNDRIIAIKIELRNQNICLINTYMPTTSANSEIKYKEFLDIITHISEKYTNLTTILCGDLNGTLKTSRSNQHDKILQRYTSTQNWMNKCHSQDDTFFHHNGRSTSQIDYILTKNEDIIDKITIMDMTGINLSTHVPVICALAARTKTENSKIKKQSTVKYKIEWDRGNTNLYKTKLKKLLAQQISIHNNQTTTDIVAIIIDCLKKAEKQSIPSRIIKLNGPKIKVSPEAKRLLNLSKQKHRIWVVKGRPTGTDKSYIERKEAKYNARKILRKERAIEKENFYHQLEQQPSNKTFFKLINRNMGRENLNTPVIQHENKEISCPVEQKEVLAKYYEQLATPQISNEYDKEYLKTCQLRCNIIKELAQNNKVCSIDFSEDEILAAIKNLNSGKAGDEYGVFSEHLKLAGSAITPGSMGIFRNERRIVLVGKTGTGKSSTGNTILNQQMFQAELSVLAVTDRTSFGTIIRDTKKLIVIDTPGLLDTHRDEEDVKGEIIKGVGTSVPGPHVILYIMRVGDRLTNDEKTCIRKFTDMFGEDIFDFVIVVFTNGNDLRGKSLFEYVHNVPGPFQDVFLKCKNRMIAIDNEGTDSQKSQAVDALLDMIETMIDDRSYYSNEMFKNAERPVIERIEEIGQAEDVRKEIRDGGRILRYLSIAAGVGGVVGSLITGAAFYAAPDNTMKHSNYVRLVLVGKTGSGISSIGNAILKRGFFESCVSPLSVTMECKSGKIIRNDTEIVVVDTPGLFNTNLNRETVKEELSNCMDLLTLGPHAFLYIFRISRHSNEEEQTLQELELIFGHFFCKYCIVLFVTDKPIKTKTVQEFVETLPDFYRDLVSKCNGRVLTYCNNDNNNELLVVQILKFQQSIAEQESPCYKKEMFPKSENRINKFPPKPRHSILCWLNDPKI</sequence>
<dbReference type="InterPro" id="IPR045058">
    <property type="entry name" value="GIMA/IAN/Toc"/>
</dbReference>
<dbReference type="OrthoDB" id="5985928at2759"/>
<dbReference type="Gene3D" id="3.40.50.300">
    <property type="entry name" value="P-loop containing nucleotide triphosphate hydrolases"/>
    <property type="match status" value="2"/>
</dbReference>
<keyword evidence="7" id="KW-1185">Reference proteome</keyword>
<dbReference type="PROSITE" id="PS51720">
    <property type="entry name" value="G_AIG1"/>
    <property type="match status" value="2"/>
</dbReference>
<dbReference type="FunFam" id="3.40.50.300:FF:000366">
    <property type="entry name" value="GTPase, IMAP family member 2"/>
    <property type="match status" value="1"/>
</dbReference>
<keyword evidence="2" id="KW-0547">Nucleotide-binding</keyword>
<dbReference type="EMBL" id="CAJPWZ010001458">
    <property type="protein sequence ID" value="CAG2215872.1"/>
    <property type="molecule type" value="Genomic_DNA"/>
</dbReference>
<protein>
    <recommendedName>
        <fullName evidence="5">AIG1-type G domain-containing protein</fullName>
    </recommendedName>
</protein>
<evidence type="ECO:0000259" key="5">
    <source>
        <dbReference type="PROSITE" id="PS51720"/>
    </source>
</evidence>
<evidence type="ECO:0000256" key="3">
    <source>
        <dbReference type="ARBA" id="ARBA00023134"/>
    </source>
</evidence>
<evidence type="ECO:0000313" key="7">
    <source>
        <dbReference type="Proteomes" id="UP000683360"/>
    </source>
</evidence>
<feature type="transmembrane region" description="Helical" evidence="4">
    <location>
        <begin position="660"/>
        <end position="686"/>
    </location>
</feature>
<dbReference type="Pfam" id="PF04548">
    <property type="entry name" value="AIG1"/>
    <property type="match status" value="2"/>
</dbReference>
<comment type="similarity">
    <text evidence="1">Belongs to the TRAFAC class TrmE-Era-EngA-EngB-Septin-like GTPase superfamily. AIG1/Toc34/Toc159-like paraseptin GTPase family. IAN subfamily.</text>
</comment>
<dbReference type="AlphaFoldDB" id="A0A8S3S1X8"/>
<organism evidence="6 7">
    <name type="scientific">Mytilus edulis</name>
    <name type="common">Blue mussel</name>
    <dbReference type="NCBI Taxonomy" id="6550"/>
    <lineage>
        <taxon>Eukaryota</taxon>
        <taxon>Metazoa</taxon>
        <taxon>Spiralia</taxon>
        <taxon>Lophotrochozoa</taxon>
        <taxon>Mollusca</taxon>
        <taxon>Bivalvia</taxon>
        <taxon>Autobranchia</taxon>
        <taxon>Pteriomorphia</taxon>
        <taxon>Mytilida</taxon>
        <taxon>Mytiloidea</taxon>
        <taxon>Mytilidae</taxon>
        <taxon>Mytilinae</taxon>
        <taxon>Mytilus</taxon>
    </lineage>
</organism>
<dbReference type="InterPro" id="IPR006703">
    <property type="entry name" value="G_AIG1"/>
</dbReference>
<dbReference type="GO" id="GO:0005525">
    <property type="term" value="F:GTP binding"/>
    <property type="evidence" value="ECO:0007669"/>
    <property type="project" value="UniProtKB-KW"/>
</dbReference>
<reference evidence="6" key="1">
    <citation type="submission" date="2021-03" db="EMBL/GenBank/DDBJ databases">
        <authorList>
            <person name="Bekaert M."/>
        </authorList>
    </citation>
    <scope>NUCLEOTIDE SEQUENCE</scope>
</reference>
<proteinExistence type="inferred from homology"/>
<dbReference type="InterPro" id="IPR036691">
    <property type="entry name" value="Endo/exonu/phosph_ase_sf"/>
</dbReference>
<dbReference type="InterPro" id="IPR027417">
    <property type="entry name" value="P-loop_NTPase"/>
</dbReference>
<dbReference type="SUPFAM" id="SSF52540">
    <property type="entry name" value="P-loop containing nucleoside triphosphate hydrolases"/>
    <property type="match status" value="2"/>
</dbReference>
<keyword evidence="4" id="KW-1133">Transmembrane helix</keyword>
<keyword evidence="4" id="KW-0472">Membrane</keyword>
<evidence type="ECO:0000256" key="4">
    <source>
        <dbReference type="SAM" id="Phobius"/>
    </source>
</evidence>
<keyword evidence="4" id="KW-0812">Transmembrane</keyword>
<comment type="caution">
    <text evidence="6">The sequence shown here is derived from an EMBL/GenBank/DDBJ whole genome shotgun (WGS) entry which is preliminary data.</text>
</comment>
<dbReference type="Gene3D" id="3.60.10.10">
    <property type="entry name" value="Endonuclease/exonuclease/phosphatase"/>
    <property type="match status" value="1"/>
</dbReference>
<evidence type="ECO:0000256" key="1">
    <source>
        <dbReference type="ARBA" id="ARBA00008535"/>
    </source>
</evidence>
<dbReference type="PANTHER" id="PTHR10903">
    <property type="entry name" value="GTPASE, IMAP FAMILY MEMBER-RELATED"/>
    <property type="match status" value="1"/>
</dbReference>
<evidence type="ECO:0000313" key="6">
    <source>
        <dbReference type="EMBL" id="CAG2215872.1"/>
    </source>
</evidence>
<name>A0A8S3S1X8_MYTED</name>
<dbReference type="Proteomes" id="UP000683360">
    <property type="component" value="Unassembled WGS sequence"/>
</dbReference>
<dbReference type="SUPFAM" id="SSF56219">
    <property type="entry name" value="DNase I-like"/>
    <property type="match status" value="1"/>
</dbReference>
<feature type="domain" description="AIG1-type G" evidence="5">
    <location>
        <begin position="433"/>
        <end position="634"/>
    </location>
</feature>
<gene>
    <name evidence="6" type="ORF">MEDL_29623</name>
</gene>
<accession>A0A8S3S1X8</accession>
<feature type="domain" description="AIG1-type G" evidence="5">
    <location>
        <begin position="694"/>
        <end position="893"/>
    </location>
</feature>
<evidence type="ECO:0000256" key="2">
    <source>
        <dbReference type="ARBA" id="ARBA00022741"/>
    </source>
</evidence>
<keyword evidence="3" id="KW-0342">GTP-binding</keyword>